<accession>A0ABT5SYI0</accession>
<dbReference type="InterPro" id="IPR006016">
    <property type="entry name" value="UspA"/>
</dbReference>
<dbReference type="EMBL" id="JAQZAO010000010">
    <property type="protein sequence ID" value="MDD7967915.1"/>
    <property type="molecule type" value="Genomic_DNA"/>
</dbReference>
<feature type="domain" description="UspA" evidence="3">
    <location>
        <begin position="10"/>
        <end position="151"/>
    </location>
</feature>
<comment type="caution">
    <text evidence="4">The sequence shown here is derived from an EMBL/GenBank/DDBJ whole genome shotgun (WGS) entry which is preliminary data.</text>
</comment>
<organism evidence="4 5">
    <name type="scientific">Actinomycetospora lemnae</name>
    <dbReference type="NCBI Taxonomy" id="3019891"/>
    <lineage>
        <taxon>Bacteria</taxon>
        <taxon>Bacillati</taxon>
        <taxon>Actinomycetota</taxon>
        <taxon>Actinomycetes</taxon>
        <taxon>Pseudonocardiales</taxon>
        <taxon>Pseudonocardiaceae</taxon>
        <taxon>Actinomycetospora</taxon>
    </lineage>
</organism>
<feature type="compositionally biased region" description="Low complexity" evidence="2">
    <location>
        <begin position="165"/>
        <end position="178"/>
    </location>
</feature>
<evidence type="ECO:0000256" key="2">
    <source>
        <dbReference type="SAM" id="MobiDB-lite"/>
    </source>
</evidence>
<feature type="region of interest" description="Disordered" evidence="2">
    <location>
        <begin position="154"/>
        <end position="178"/>
    </location>
</feature>
<dbReference type="InterPro" id="IPR006015">
    <property type="entry name" value="Universal_stress_UspA"/>
</dbReference>
<dbReference type="InterPro" id="IPR014729">
    <property type="entry name" value="Rossmann-like_a/b/a_fold"/>
</dbReference>
<comment type="similarity">
    <text evidence="1">Belongs to the universal stress protein A family.</text>
</comment>
<dbReference type="RefSeq" id="WP_274202449.1">
    <property type="nucleotide sequence ID" value="NZ_JAQZAO010000010.1"/>
</dbReference>
<evidence type="ECO:0000256" key="1">
    <source>
        <dbReference type="ARBA" id="ARBA00008791"/>
    </source>
</evidence>
<dbReference type="Pfam" id="PF00582">
    <property type="entry name" value="Usp"/>
    <property type="match status" value="1"/>
</dbReference>
<dbReference type="SUPFAM" id="SSF52402">
    <property type="entry name" value="Adenine nucleotide alpha hydrolases-like"/>
    <property type="match status" value="1"/>
</dbReference>
<proteinExistence type="inferred from homology"/>
<reference evidence="4 5" key="1">
    <citation type="submission" date="2023-02" db="EMBL/GenBank/DDBJ databases">
        <title>Genome sequencing required for Actinomycetospora new species description.</title>
        <authorList>
            <person name="Saimee Y."/>
            <person name="Duangmal K."/>
        </authorList>
    </citation>
    <scope>NUCLEOTIDE SEQUENCE [LARGE SCALE GENOMIC DNA]</scope>
    <source>
        <strain evidence="4 5">DW7H6</strain>
    </source>
</reference>
<protein>
    <submittedName>
        <fullName evidence="4">Universal stress protein</fullName>
    </submittedName>
</protein>
<evidence type="ECO:0000313" key="4">
    <source>
        <dbReference type="EMBL" id="MDD7967915.1"/>
    </source>
</evidence>
<evidence type="ECO:0000313" key="5">
    <source>
        <dbReference type="Proteomes" id="UP001300763"/>
    </source>
</evidence>
<gene>
    <name evidence="4" type="ORF">PGB27_21445</name>
</gene>
<dbReference type="Proteomes" id="UP001300763">
    <property type="component" value="Unassembled WGS sequence"/>
</dbReference>
<dbReference type="PRINTS" id="PR01438">
    <property type="entry name" value="UNVRSLSTRESS"/>
</dbReference>
<dbReference type="PANTHER" id="PTHR46553:SF3">
    <property type="entry name" value="ADENINE NUCLEOTIDE ALPHA HYDROLASES-LIKE SUPERFAMILY PROTEIN"/>
    <property type="match status" value="1"/>
</dbReference>
<name>A0ABT5SYI0_9PSEU</name>
<dbReference type="Gene3D" id="3.40.50.620">
    <property type="entry name" value="HUPs"/>
    <property type="match status" value="1"/>
</dbReference>
<sequence length="178" mass="18265">MDTTQDDGGTIVVGFDGSRHAEAAVRWAIAEGARRGAAVRVVVAHEPPDAWMTTYGYPLIADSGEIRAAVEDTAREHVEKMRAELDPTHRAVPVTVVAVTGPAAFVLTQEAQGAAMLVVGHRGRGGLRSAVLGSVGLSAVLHAPCPVTVVPPAPVPHEQAAQDDPAVVAGPLPVGPTA</sequence>
<keyword evidence="5" id="KW-1185">Reference proteome</keyword>
<dbReference type="PANTHER" id="PTHR46553">
    <property type="entry name" value="ADENINE NUCLEOTIDE ALPHA HYDROLASES-LIKE SUPERFAMILY PROTEIN"/>
    <property type="match status" value="1"/>
</dbReference>
<evidence type="ECO:0000259" key="3">
    <source>
        <dbReference type="Pfam" id="PF00582"/>
    </source>
</evidence>